<evidence type="ECO:0000313" key="2">
    <source>
        <dbReference type="Proteomes" id="UP000095751"/>
    </source>
</evidence>
<evidence type="ECO:0008006" key="3">
    <source>
        <dbReference type="Google" id="ProtNLM"/>
    </source>
</evidence>
<protein>
    <recommendedName>
        <fullName evidence="3">SPIN90/Ldb17 leucine-rich domain-containing protein</fullName>
    </recommendedName>
</protein>
<evidence type="ECO:0000313" key="1">
    <source>
        <dbReference type="EMBL" id="OEU07397.1"/>
    </source>
</evidence>
<dbReference type="Proteomes" id="UP000095751">
    <property type="component" value="Unassembled WGS sequence"/>
</dbReference>
<sequence>MCLVSPVHAINDDDSVSTADEVDVNDRIELSTQNEVSKYLCHIDIFANTGHSMFYRGEALVALDTMGKWAYSEDSTFFENFDTFGGVARVLYFLRTVTDNETCDRVVRMKFIRKAVRLTARVCFLGVDETIMDIVKNNARNAVYVGGIETLLLASNECKADTSNSGSTLKITSLIWYTLSSVTCLAGDMIVHERAYCIFICCVDIIGHLRSVTDPLTYEILCDVLDTLNNIMVVDHIDLTKEFKGKAILSKCLEIFKKDGTMFRCENGEIMSAVIDFLDTCQRMKLLNGDSDQESFVYICVIGLKEFPANGAIRKKVVQLLYAAYSTIYDKKIFERADTMVGLAPLLTSEDIDEVEKDNVRGLMCKILAL</sequence>
<organism evidence="1 2">
    <name type="scientific">Fragilariopsis cylindrus CCMP1102</name>
    <dbReference type="NCBI Taxonomy" id="635003"/>
    <lineage>
        <taxon>Eukaryota</taxon>
        <taxon>Sar</taxon>
        <taxon>Stramenopiles</taxon>
        <taxon>Ochrophyta</taxon>
        <taxon>Bacillariophyta</taxon>
        <taxon>Bacillariophyceae</taxon>
        <taxon>Bacillariophycidae</taxon>
        <taxon>Bacillariales</taxon>
        <taxon>Bacillariaceae</taxon>
        <taxon>Fragilariopsis</taxon>
    </lineage>
</organism>
<keyword evidence="2" id="KW-1185">Reference proteome</keyword>
<dbReference type="KEGG" id="fcy:FRACYDRAFT_251202"/>
<dbReference type="AlphaFoldDB" id="A0A1E7ENQ8"/>
<name>A0A1E7ENQ8_9STRA</name>
<gene>
    <name evidence="1" type="ORF">FRACYDRAFT_251202</name>
</gene>
<dbReference type="InParanoid" id="A0A1E7ENQ8"/>
<dbReference type="EMBL" id="KV784386">
    <property type="protein sequence ID" value="OEU07397.1"/>
    <property type="molecule type" value="Genomic_DNA"/>
</dbReference>
<proteinExistence type="predicted"/>
<reference evidence="1 2" key="1">
    <citation type="submission" date="2016-09" db="EMBL/GenBank/DDBJ databases">
        <title>Extensive genetic diversity and differential bi-allelic expression allows diatom success in the polar Southern Ocean.</title>
        <authorList>
            <consortium name="DOE Joint Genome Institute"/>
            <person name="Mock T."/>
            <person name="Otillar R.P."/>
            <person name="Strauss J."/>
            <person name="Dupont C."/>
            <person name="Frickenhaus S."/>
            <person name="Maumus F."/>
            <person name="Mcmullan M."/>
            <person name="Sanges R."/>
            <person name="Schmutz J."/>
            <person name="Toseland A."/>
            <person name="Valas R."/>
            <person name="Veluchamy A."/>
            <person name="Ward B.J."/>
            <person name="Allen A."/>
            <person name="Barry K."/>
            <person name="Falciatore A."/>
            <person name="Ferrante M."/>
            <person name="Fortunato A.E."/>
            <person name="Gloeckner G."/>
            <person name="Gruber A."/>
            <person name="Hipkin R."/>
            <person name="Janech M."/>
            <person name="Kroth P."/>
            <person name="Leese F."/>
            <person name="Lindquist E."/>
            <person name="Lyon B.R."/>
            <person name="Martin J."/>
            <person name="Mayer C."/>
            <person name="Parker M."/>
            <person name="Quesneville H."/>
            <person name="Raymond J."/>
            <person name="Uhlig C."/>
            <person name="Valentin K.U."/>
            <person name="Worden A.Z."/>
            <person name="Armbrust E.V."/>
            <person name="Bowler C."/>
            <person name="Green B."/>
            <person name="Moulton V."/>
            <person name="Van Oosterhout C."/>
            <person name="Grigoriev I."/>
        </authorList>
    </citation>
    <scope>NUCLEOTIDE SEQUENCE [LARGE SCALE GENOMIC DNA]</scope>
    <source>
        <strain evidence="1 2">CCMP1102</strain>
    </source>
</reference>
<accession>A0A1E7ENQ8</accession>